<dbReference type="SUPFAM" id="SSF55729">
    <property type="entry name" value="Acyl-CoA N-acyltransferases (Nat)"/>
    <property type="match status" value="1"/>
</dbReference>
<evidence type="ECO:0000256" key="1">
    <source>
        <dbReference type="ARBA" id="ARBA00022679"/>
    </source>
</evidence>
<accession>A0A7X0P9D0</accession>
<dbReference type="PANTHER" id="PTHR43877:SF2">
    <property type="entry name" value="AMINOALKYLPHOSPHONATE N-ACETYLTRANSFERASE-RELATED"/>
    <property type="match status" value="1"/>
</dbReference>
<dbReference type="InterPro" id="IPR016181">
    <property type="entry name" value="Acyl_CoA_acyltransferase"/>
</dbReference>
<dbReference type="PROSITE" id="PS51186">
    <property type="entry name" value="GNAT"/>
    <property type="match status" value="1"/>
</dbReference>
<dbReference type="InterPro" id="IPR050832">
    <property type="entry name" value="Bact_Acetyltransf"/>
</dbReference>
<dbReference type="PANTHER" id="PTHR43877">
    <property type="entry name" value="AMINOALKYLPHOSPHONATE N-ACETYLTRANSFERASE-RELATED-RELATED"/>
    <property type="match status" value="1"/>
</dbReference>
<dbReference type="Pfam" id="PF00583">
    <property type="entry name" value="Acetyltransf_1"/>
    <property type="match status" value="1"/>
</dbReference>
<protein>
    <submittedName>
        <fullName evidence="5">GNAT superfamily N-acetyltransferase</fullName>
    </submittedName>
</protein>
<name>A0A7X0P9D0_9BURK</name>
<feature type="compositionally biased region" description="Polar residues" evidence="3">
    <location>
        <begin position="172"/>
        <end position="182"/>
    </location>
</feature>
<reference evidence="5 6" key="1">
    <citation type="submission" date="2020-08" db="EMBL/GenBank/DDBJ databases">
        <title>Functional genomics of gut bacteria from endangered species of beetles.</title>
        <authorList>
            <person name="Carlos-Shanley C."/>
        </authorList>
    </citation>
    <scope>NUCLEOTIDE SEQUENCE [LARGE SCALE GENOMIC DNA]</scope>
    <source>
        <strain evidence="5 6">S00198</strain>
    </source>
</reference>
<keyword evidence="6" id="KW-1185">Reference proteome</keyword>
<dbReference type="EMBL" id="JACHLK010000001">
    <property type="protein sequence ID" value="MBB6557436.1"/>
    <property type="molecule type" value="Genomic_DNA"/>
</dbReference>
<proteinExistence type="predicted"/>
<dbReference type="AlphaFoldDB" id="A0A7X0P9D0"/>
<dbReference type="GO" id="GO:0016747">
    <property type="term" value="F:acyltransferase activity, transferring groups other than amino-acyl groups"/>
    <property type="evidence" value="ECO:0007669"/>
    <property type="project" value="InterPro"/>
</dbReference>
<dbReference type="Gene3D" id="3.40.630.30">
    <property type="match status" value="1"/>
</dbReference>
<keyword evidence="1 5" id="KW-0808">Transferase</keyword>
<dbReference type="RefSeq" id="WP_184854898.1">
    <property type="nucleotide sequence ID" value="NZ_JACHLK010000001.1"/>
</dbReference>
<evidence type="ECO:0000259" key="4">
    <source>
        <dbReference type="PROSITE" id="PS51186"/>
    </source>
</evidence>
<keyword evidence="2" id="KW-0012">Acyltransferase</keyword>
<feature type="compositionally biased region" description="Basic residues" evidence="3">
    <location>
        <begin position="160"/>
        <end position="171"/>
    </location>
</feature>
<dbReference type="InterPro" id="IPR000182">
    <property type="entry name" value="GNAT_dom"/>
</dbReference>
<evidence type="ECO:0000256" key="3">
    <source>
        <dbReference type="SAM" id="MobiDB-lite"/>
    </source>
</evidence>
<dbReference type="Proteomes" id="UP000575083">
    <property type="component" value="Unassembled WGS sequence"/>
</dbReference>
<evidence type="ECO:0000256" key="2">
    <source>
        <dbReference type="ARBA" id="ARBA00023315"/>
    </source>
</evidence>
<organism evidence="5 6">
    <name type="scientific">Acidovorax soli</name>
    <dbReference type="NCBI Taxonomy" id="592050"/>
    <lineage>
        <taxon>Bacteria</taxon>
        <taxon>Pseudomonadati</taxon>
        <taxon>Pseudomonadota</taxon>
        <taxon>Betaproteobacteria</taxon>
        <taxon>Burkholderiales</taxon>
        <taxon>Comamonadaceae</taxon>
        <taxon>Acidovorax</taxon>
    </lineage>
</organism>
<evidence type="ECO:0000313" key="6">
    <source>
        <dbReference type="Proteomes" id="UP000575083"/>
    </source>
</evidence>
<evidence type="ECO:0000313" key="5">
    <source>
        <dbReference type="EMBL" id="MBB6557436.1"/>
    </source>
</evidence>
<comment type="caution">
    <text evidence="5">The sequence shown here is derived from an EMBL/GenBank/DDBJ whole genome shotgun (WGS) entry which is preliminary data.</text>
</comment>
<gene>
    <name evidence="5" type="ORF">HNP48_000100</name>
</gene>
<feature type="region of interest" description="Disordered" evidence="3">
    <location>
        <begin position="157"/>
        <end position="182"/>
    </location>
</feature>
<feature type="domain" description="N-acetyltransferase" evidence="4">
    <location>
        <begin position="8"/>
        <end position="164"/>
    </location>
</feature>
<dbReference type="CDD" id="cd04301">
    <property type="entry name" value="NAT_SF"/>
    <property type="match status" value="1"/>
</dbReference>
<sequence>MAKQQPALALRPATEHDAAFLNAVYRSVREPELQAIGWPDAQIDAFCAMQHRFRTAGYGQYLPPVETRLVLSDDQPVGMLAVCRNAERWVLVNIELLPAARGQGIGAELITRLQQEAQAAGVGLRLQAASANPVVHLYERCGFASVADDGMVRQMEWPHGKPRRASARKSGNRGTNELQTVD</sequence>